<reference evidence="2" key="2">
    <citation type="submission" date="2021-08" db="EMBL/GenBank/DDBJ databases">
        <authorList>
            <person name="Tani A."/>
            <person name="Ola A."/>
            <person name="Ogura Y."/>
            <person name="Katsura K."/>
            <person name="Hayashi T."/>
        </authorList>
    </citation>
    <scope>NUCLEOTIDE SEQUENCE</scope>
    <source>
        <strain evidence="2">JCM 32048</strain>
    </source>
</reference>
<keyword evidence="1" id="KW-0472">Membrane</keyword>
<reference evidence="2" key="1">
    <citation type="journal article" date="2016" name="Front. Microbiol.">
        <title>Genome Sequence of the Piezophilic, Mesophilic Sulfate-Reducing Bacterium Desulfovibrio indicus J2T.</title>
        <authorList>
            <person name="Cao J."/>
            <person name="Maignien L."/>
            <person name="Shao Z."/>
            <person name="Alain K."/>
            <person name="Jebbar M."/>
        </authorList>
    </citation>
    <scope>NUCLEOTIDE SEQUENCE</scope>
    <source>
        <strain evidence="2">JCM 32048</strain>
    </source>
</reference>
<keyword evidence="1" id="KW-1133">Transmembrane helix</keyword>
<evidence type="ECO:0008006" key="4">
    <source>
        <dbReference type="Google" id="ProtNLM"/>
    </source>
</evidence>
<sequence>MSLCPDLVLSLARFRRCRSGVVGILLGLVLPILGMGAVGVAELAEVMLAKAKLQRNVDAAAIQGAGEFGVDRSAATTERTRLYADALAEPLRLRWAIGSHATVDAASRTVTVRQTAHRASFFRSLLPPGGWNLTATATAIRTARKPLCVLGFQGQGQDSIALQGNSGIAASDCLVQSNANLTASGSAFVLAGEARAVGSASGSIRPNPVTDAPAVPDPFVGLRIDVPIPCDTFSLSLGDGTFYLNPGVHCGTITVMGNATLVLAPGDHYFVGPSLSIGGSTTITGSDVVVILKGLLTTQITGGAVLQLEGRKSGPYAGFVLISDRSYTGEIEISTSNARKLIGTVYLPNADLTVKGNNNKVADQSPWTVVVARTIRTQGSATLTINSNYASSTVPVPAGVGPPRDQPVRLTE</sequence>
<evidence type="ECO:0000313" key="3">
    <source>
        <dbReference type="Proteomes" id="UP001055286"/>
    </source>
</evidence>
<keyword evidence="3" id="KW-1185">Reference proteome</keyword>
<protein>
    <recommendedName>
        <fullName evidence="4">Flp pilus-assembly TadG-like N-terminal domain-containing protein</fullName>
    </recommendedName>
</protein>
<evidence type="ECO:0000313" key="2">
    <source>
        <dbReference type="EMBL" id="GJD60897.1"/>
    </source>
</evidence>
<keyword evidence="1" id="KW-0812">Transmembrane</keyword>
<proteinExistence type="predicted"/>
<dbReference type="RefSeq" id="WP_099898870.1">
    <property type="nucleotide sequence ID" value="NZ_BPQJ01000004.1"/>
</dbReference>
<accession>A0AA37H7K4</accession>
<evidence type="ECO:0000256" key="1">
    <source>
        <dbReference type="SAM" id="Phobius"/>
    </source>
</evidence>
<feature type="transmembrane region" description="Helical" evidence="1">
    <location>
        <begin position="21"/>
        <end position="41"/>
    </location>
</feature>
<gene>
    <name evidence="2" type="ORF">MPEAHAMD_1037</name>
</gene>
<name>A0AA37H7K4_9HYPH</name>
<dbReference type="EMBL" id="BPQJ01000004">
    <property type="protein sequence ID" value="GJD60897.1"/>
    <property type="molecule type" value="Genomic_DNA"/>
</dbReference>
<organism evidence="2 3">
    <name type="scientific">Methylobacterium frigidaeris</name>
    <dbReference type="NCBI Taxonomy" id="2038277"/>
    <lineage>
        <taxon>Bacteria</taxon>
        <taxon>Pseudomonadati</taxon>
        <taxon>Pseudomonadota</taxon>
        <taxon>Alphaproteobacteria</taxon>
        <taxon>Hyphomicrobiales</taxon>
        <taxon>Methylobacteriaceae</taxon>
        <taxon>Methylobacterium</taxon>
    </lineage>
</organism>
<dbReference type="Proteomes" id="UP001055286">
    <property type="component" value="Unassembled WGS sequence"/>
</dbReference>
<comment type="caution">
    <text evidence="2">The sequence shown here is derived from an EMBL/GenBank/DDBJ whole genome shotgun (WGS) entry which is preliminary data.</text>
</comment>
<dbReference type="AlphaFoldDB" id="A0AA37H7K4"/>